<dbReference type="InterPro" id="IPR005066">
    <property type="entry name" value="MoCF_OxRdtse_dimer"/>
</dbReference>
<keyword evidence="5 8" id="KW-0560">Oxidoreductase</keyword>
<keyword evidence="9" id="KW-1185">Reference proteome</keyword>
<dbReference type="Gene3D" id="2.60.40.650">
    <property type="match status" value="1"/>
</dbReference>
<accession>A0ABT0PL52</accession>
<sequence length="398" mass="44588">MGTSVLSRRRFLQATATGAGVVLAGQKATADVRRVGPWASQYGERSPFDKVNRTISGNLQHESETPQQALSGMITPSSLHYERHHAGVPTIRPEEHKLLIHGMVEEPKVFTLHDLLRFPQASRICFLECAGNGKHHFKSDEKTTPQRLCGLISQSEWSGVSLSSLLREVGVKKSGSWLLAEGSDACLLTRSIPMERALDDVLIAYAQNGEAVRPEQGYPLRLIVPGCEGSMNVKWLRRLEVSDQPFMTREETAKYSDPLKDGTVRQFSFVMDAKSIITQPAYPLQIEKGWHEIRGLAWSGRGQVAGVEVSDDNGSSWHQAQLQSPVLDKSCVRFGLLWKWDGKERLLTSRVIDSTGYTQPSARELIAIRGKQSLRYHNNTMTTWRVQSDGQVFYQRMD</sequence>
<dbReference type="NCBIfam" id="TIGR04555">
    <property type="entry name" value="sulfite_DH_soxC"/>
    <property type="match status" value="1"/>
</dbReference>
<gene>
    <name evidence="8" type="primary">soxC</name>
    <name evidence="8" type="ORF">M3P05_14675</name>
</gene>
<feature type="domain" description="Moybdenum cofactor oxidoreductase dimerisation" evidence="7">
    <location>
        <begin position="269"/>
        <end position="381"/>
    </location>
</feature>
<dbReference type="SUPFAM" id="SSF81296">
    <property type="entry name" value="E set domains"/>
    <property type="match status" value="1"/>
</dbReference>
<dbReference type="InterPro" id="IPR000572">
    <property type="entry name" value="OxRdtase_Mopterin-bd_dom"/>
</dbReference>
<dbReference type="EMBL" id="JAMFLX010000021">
    <property type="protein sequence ID" value="MCL6271168.1"/>
    <property type="molecule type" value="Genomic_DNA"/>
</dbReference>
<dbReference type="PANTHER" id="PTHR19372:SF7">
    <property type="entry name" value="SULFITE OXIDASE, MITOCHONDRIAL"/>
    <property type="match status" value="1"/>
</dbReference>
<dbReference type="Gene3D" id="3.90.420.10">
    <property type="entry name" value="Oxidoreductase, molybdopterin-binding domain"/>
    <property type="match status" value="1"/>
</dbReference>
<evidence type="ECO:0000313" key="9">
    <source>
        <dbReference type="Proteomes" id="UP001203338"/>
    </source>
</evidence>
<evidence type="ECO:0000256" key="4">
    <source>
        <dbReference type="ARBA" id="ARBA00022729"/>
    </source>
</evidence>
<protein>
    <submittedName>
        <fullName evidence="8">Sulfite dehydrogenase</fullName>
        <ecNumber evidence="8">1.8.2.1</ecNumber>
    </submittedName>
</protein>
<keyword evidence="4" id="KW-0732">Signal</keyword>
<dbReference type="EC" id="1.8.2.1" evidence="8"/>
<evidence type="ECO:0000256" key="3">
    <source>
        <dbReference type="ARBA" id="ARBA00022723"/>
    </source>
</evidence>
<evidence type="ECO:0000259" key="6">
    <source>
        <dbReference type="Pfam" id="PF00174"/>
    </source>
</evidence>
<comment type="cofactor">
    <cofactor evidence="1">
        <name>Mo-molybdopterin</name>
        <dbReference type="ChEBI" id="CHEBI:71302"/>
    </cofactor>
</comment>
<feature type="domain" description="Oxidoreductase molybdopterin-binding" evidence="6">
    <location>
        <begin position="85"/>
        <end position="247"/>
    </location>
</feature>
<dbReference type="NCBIfam" id="TIGR01409">
    <property type="entry name" value="TAT_signal_seq"/>
    <property type="match status" value="1"/>
</dbReference>
<evidence type="ECO:0000313" key="8">
    <source>
        <dbReference type="EMBL" id="MCL6271168.1"/>
    </source>
</evidence>
<organism evidence="8 9">
    <name type="scientific">Parendozoicomonas callyspongiae</name>
    <dbReference type="NCBI Taxonomy" id="2942213"/>
    <lineage>
        <taxon>Bacteria</taxon>
        <taxon>Pseudomonadati</taxon>
        <taxon>Pseudomonadota</taxon>
        <taxon>Gammaproteobacteria</taxon>
        <taxon>Oceanospirillales</taxon>
        <taxon>Endozoicomonadaceae</taxon>
        <taxon>Parendozoicomonas</taxon>
    </lineage>
</organism>
<keyword evidence="2" id="KW-0500">Molybdenum</keyword>
<evidence type="ECO:0000256" key="1">
    <source>
        <dbReference type="ARBA" id="ARBA00001924"/>
    </source>
</evidence>
<dbReference type="PRINTS" id="PR00407">
    <property type="entry name" value="EUMOPTERIN"/>
</dbReference>
<dbReference type="Pfam" id="PF03404">
    <property type="entry name" value="Mo-co_dimer"/>
    <property type="match status" value="1"/>
</dbReference>
<dbReference type="GO" id="GO:0050310">
    <property type="term" value="F:sulfite dehydrogenase activity"/>
    <property type="evidence" value="ECO:0007669"/>
    <property type="project" value="UniProtKB-EC"/>
</dbReference>
<dbReference type="InterPro" id="IPR019546">
    <property type="entry name" value="TAT_signal_bac_arc"/>
</dbReference>
<dbReference type="InterPro" id="IPR014756">
    <property type="entry name" value="Ig_E-set"/>
</dbReference>
<dbReference type="RefSeq" id="WP_249700573.1">
    <property type="nucleotide sequence ID" value="NZ_JAMFLX010000021.1"/>
</dbReference>
<reference evidence="8 9" key="1">
    <citation type="submission" date="2022-05" db="EMBL/GenBank/DDBJ databases">
        <authorList>
            <person name="Park J.-S."/>
        </authorList>
    </citation>
    <scope>NUCLEOTIDE SEQUENCE [LARGE SCALE GENOMIC DNA]</scope>
    <source>
        <strain evidence="8 9">2012CJ34-2</strain>
    </source>
</reference>
<dbReference type="Pfam" id="PF00174">
    <property type="entry name" value="Oxidored_molyb"/>
    <property type="match status" value="1"/>
</dbReference>
<evidence type="ECO:0000259" key="7">
    <source>
        <dbReference type="Pfam" id="PF03404"/>
    </source>
</evidence>
<dbReference type="InterPro" id="IPR006311">
    <property type="entry name" value="TAT_signal"/>
</dbReference>
<comment type="caution">
    <text evidence="8">The sequence shown here is derived from an EMBL/GenBank/DDBJ whole genome shotgun (WGS) entry which is preliminary data.</text>
</comment>
<name>A0ABT0PL52_9GAMM</name>
<keyword evidence="3" id="KW-0479">Metal-binding</keyword>
<dbReference type="SUPFAM" id="SSF56524">
    <property type="entry name" value="Oxidoreductase molybdopterin-binding domain"/>
    <property type="match status" value="1"/>
</dbReference>
<dbReference type="InterPro" id="IPR036374">
    <property type="entry name" value="OxRdtase_Mopterin-bd_sf"/>
</dbReference>
<dbReference type="PROSITE" id="PS51318">
    <property type="entry name" value="TAT"/>
    <property type="match status" value="1"/>
</dbReference>
<dbReference type="InterPro" id="IPR008335">
    <property type="entry name" value="Mopterin_OxRdtase_euk"/>
</dbReference>
<dbReference type="PANTHER" id="PTHR19372">
    <property type="entry name" value="SULFITE REDUCTASE"/>
    <property type="match status" value="1"/>
</dbReference>
<evidence type="ECO:0000256" key="5">
    <source>
        <dbReference type="ARBA" id="ARBA00023002"/>
    </source>
</evidence>
<proteinExistence type="predicted"/>
<evidence type="ECO:0000256" key="2">
    <source>
        <dbReference type="ARBA" id="ARBA00022505"/>
    </source>
</evidence>
<dbReference type="Proteomes" id="UP001203338">
    <property type="component" value="Unassembled WGS sequence"/>
</dbReference>
<dbReference type="InterPro" id="IPR030835">
    <property type="entry name" value="Sulfite_DH_SoxC"/>
</dbReference>